<reference evidence="1" key="1">
    <citation type="submission" date="2022-02" db="EMBL/GenBank/DDBJ databases">
        <title>Plant Genome Project.</title>
        <authorList>
            <person name="Zhang R.-G."/>
        </authorList>
    </citation>
    <scope>NUCLEOTIDE SEQUENCE</scope>
    <source>
        <strain evidence="1">AT1</strain>
    </source>
</reference>
<keyword evidence="2" id="KW-1185">Reference proteome</keyword>
<proteinExistence type="predicted"/>
<comment type="caution">
    <text evidence="1">The sequence shown here is derived from an EMBL/GenBank/DDBJ whole genome shotgun (WGS) entry which is preliminary data.</text>
</comment>
<accession>A0ACC0P319</accession>
<sequence>METPSTSGQGPGPFANSPEEVRGRKSPIRPCSYRNKYFTGAPTAYVEFKRLYSIPPDVEVRLLPDTDPKKLPH</sequence>
<dbReference type="EMBL" id="CM046391">
    <property type="protein sequence ID" value="KAI8560043.1"/>
    <property type="molecule type" value="Genomic_DNA"/>
</dbReference>
<gene>
    <name evidence="1" type="ORF">RHMOL_Rhmol04G0224200</name>
</gene>
<organism evidence="1 2">
    <name type="scientific">Rhododendron molle</name>
    <name type="common">Chinese azalea</name>
    <name type="synonym">Azalea mollis</name>
    <dbReference type="NCBI Taxonomy" id="49168"/>
    <lineage>
        <taxon>Eukaryota</taxon>
        <taxon>Viridiplantae</taxon>
        <taxon>Streptophyta</taxon>
        <taxon>Embryophyta</taxon>
        <taxon>Tracheophyta</taxon>
        <taxon>Spermatophyta</taxon>
        <taxon>Magnoliopsida</taxon>
        <taxon>eudicotyledons</taxon>
        <taxon>Gunneridae</taxon>
        <taxon>Pentapetalae</taxon>
        <taxon>asterids</taxon>
        <taxon>Ericales</taxon>
        <taxon>Ericaceae</taxon>
        <taxon>Ericoideae</taxon>
        <taxon>Rhodoreae</taxon>
        <taxon>Rhododendron</taxon>
    </lineage>
</organism>
<protein>
    <submittedName>
        <fullName evidence="1">Uncharacterized protein</fullName>
    </submittedName>
</protein>
<name>A0ACC0P319_RHOML</name>
<evidence type="ECO:0000313" key="1">
    <source>
        <dbReference type="EMBL" id="KAI8560043.1"/>
    </source>
</evidence>
<dbReference type="Proteomes" id="UP001062846">
    <property type="component" value="Chromosome 4"/>
</dbReference>
<evidence type="ECO:0000313" key="2">
    <source>
        <dbReference type="Proteomes" id="UP001062846"/>
    </source>
</evidence>